<dbReference type="Pfam" id="PF01663">
    <property type="entry name" value="Phosphodiest"/>
    <property type="match status" value="1"/>
</dbReference>
<evidence type="ECO:0000256" key="1">
    <source>
        <dbReference type="ARBA" id="ARBA00022553"/>
    </source>
</evidence>
<proteinExistence type="predicted"/>
<keyword evidence="1 4" id="KW-0597">Phosphoprotein</keyword>
<feature type="signal peptide" evidence="6">
    <location>
        <begin position="1"/>
        <end position="18"/>
    </location>
</feature>
<name>A0A2N3I8W7_9BACT</name>
<evidence type="ECO:0000256" key="2">
    <source>
        <dbReference type="ARBA" id="ARBA00022723"/>
    </source>
</evidence>
<evidence type="ECO:0000313" key="8">
    <source>
        <dbReference type="Proteomes" id="UP000233387"/>
    </source>
</evidence>
<protein>
    <submittedName>
        <fullName evidence="7">Type I phosphodiesterase / nucleotide pyrophosphatase</fullName>
    </submittedName>
</protein>
<dbReference type="GO" id="GO:0046872">
    <property type="term" value="F:metal ion binding"/>
    <property type="evidence" value="ECO:0007669"/>
    <property type="project" value="UniProtKB-KW"/>
</dbReference>
<dbReference type="PANTHER" id="PTHR10151">
    <property type="entry name" value="ECTONUCLEOTIDE PYROPHOSPHATASE/PHOSPHODIESTERASE"/>
    <property type="match status" value="1"/>
</dbReference>
<dbReference type="OrthoDB" id="9766127at2"/>
<comment type="caution">
    <text evidence="7">The sequence shown here is derived from an EMBL/GenBank/DDBJ whole genome shotgun (WGS) entry which is preliminary data.</text>
</comment>
<dbReference type="PIRSF" id="PIRSF031924">
    <property type="entry name" value="Pi-irrepressible_AP"/>
    <property type="match status" value="1"/>
</dbReference>
<evidence type="ECO:0000256" key="5">
    <source>
        <dbReference type="PIRSR" id="PIRSR031924-51"/>
    </source>
</evidence>
<feature type="active site" description="Phosphothreonine intermediate" evidence="4">
    <location>
        <position position="78"/>
    </location>
</feature>
<feature type="chain" id="PRO_5014884839" evidence="6">
    <location>
        <begin position="19"/>
        <end position="538"/>
    </location>
</feature>
<keyword evidence="2" id="KW-0479">Metal-binding</keyword>
<organism evidence="7 8">
    <name type="scientific">Raineya orbicola</name>
    <dbReference type="NCBI Taxonomy" id="2016530"/>
    <lineage>
        <taxon>Bacteria</taxon>
        <taxon>Pseudomonadati</taxon>
        <taxon>Bacteroidota</taxon>
        <taxon>Cytophagia</taxon>
        <taxon>Cytophagales</taxon>
        <taxon>Raineyaceae</taxon>
        <taxon>Raineya</taxon>
    </lineage>
</organism>
<dbReference type="InterPro" id="IPR026263">
    <property type="entry name" value="Alkaline_phosphatase_prok"/>
</dbReference>
<gene>
    <name evidence="7" type="ORF">Rain11_2298</name>
</gene>
<keyword evidence="8" id="KW-1185">Reference proteome</keyword>
<sequence>MKKILVFAVLLASFQVSFSQKTQIPAKPKLVVGIVIDQMRYDFLYRYYDSYSEKGFKRLLKEGFNCKNNHYHYATTYTGPGHAAIYTGSIPAINGIVGNEWYELSGKLTYVVEDSLVQSIGTNGTAGKMSPRNMLTTTITDQLRFATQFRSKVIGVAIKDRGAILPAGHTANAAYWYESQTGNWISSTYYMQDLPEWVKKFNQSGRAKQLLQIWQLAQSSYKNAEEDLQTYERALEGEKSAVFPHQINSFSLLASSPWGNTLTKEFALEAIRNEKLGKGSETDFLCISFSSTDIAGHSFGPFSVENQDMYVRLDQEIGDILTFLDKEFGKDNYLLFLTADHGIADVAGFAQKNKIPAGSASGSDHLQILQVAIEKKFGQGKWILYTENQQLYLNHSLLEQKKVSVKEIYEVVRKTLLRQPEVYSVVNLWDNEIEQSLPDYYASMVKNMYHPKRCGEIMILLKPAWYYGFSKGGTTHGTFYNYDTHVPLLWFGWKTPIGETSKRTHIADIAPTIATMLNLLEPNGCIGNPIEEMLKNLK</sequence>
<evidence type="ECO:0000256" key="4">
    <source>
        <dbReference type="PIRSR" id="PIRSR031924-50"/>
    </source>
</evidence>
<keyword evidence="3 6" id="KW-0732">Signal</keyword>
<dbReference type="RefSeq" id="WP_101359559.1">
    <property type="nucleotide sequence ID" value="NZ_NKXO01000043.1"/>
</dbReference>
<evidence type="ECO:0000256" key="6">
    <source>
        <dbReference type="SAM" id="SignalP"/>
    </source>
</evidence>
<dbReference type="AlphaFoldDB" id="A0A2N3I8W7"/>
<dbReference type="NCBIfam" id="NF042991">
    <property type="entry name" value="alk_phos_PafA"/>
    <property type="match status" value="1"/>
</dbReference>
<evidence type="ECO:0000313" key="7">
    <source>
        <dbReference type="EMBL" id="PKQ66730.1"/>
    </source>
</evidence>
<dbReference type="Gene3D" id="3.40.720.10">
    <property type="entry name" value="Alkaline Phosphatase, subunit A"/>
    <property type="match status" value="1"/>
</dbReference>
<dbReference type="InterPro" id="IPR002591">
    <property type="entry name" value="Phosphodiest/P_Trfase"/>
</dbReference>
<dbReference type="GO" id="GO:0004035">
    <property type="term" value="F:alkaline phosphatase activity"/>
    <property type="evidence" value="ECO:0007669"/>
    <property type="project" value="InterPro"/>
</dbReference>
<dbReference type="Proteomes" id="UP000233387">
    <property type="component" value="Unassembled WGS sequence"/>
</dbReference>
<dbReference type="Gene3D" id="3.30.1360.150">
    <property type="match status" value="1"/>
</dbReference>
<dbReference type="SUPFAM" id="SSF53649">
    <property type="entry name" value="Alkaline phosphatase-like"/>
    <property type="match status" value="1"/>
</dbReference>
<feature type="binding site" evidence="5">
    <location>
        <position position="99"/>
    </location>
    <ligand>
        <name>substrate</name>
    </ligand>
</feature>
<dbReference type="PANTHER" id="PTHR10151:SF120">
    <property type="entry name" value="BIS(5'-ADENOSYL)-TRIPHOSPHATASE"/>
    <property type="match status" value="1"/>
</dbReference>
<dbReference type="InterPro" id="IPR017850">
    <property type="entry name" value="Alkaline_phosphatase_core_sf"/>
</dbReference>
<dbReference type="CDD" id="cd16016">
    <property type="entry name" value="AP-SPAP"/>
    <property type="match status" value="1"/>
</dbReference>
<reference evidence="7 8" key="1">
    <citation type="submission" date="2017-06" db="EMBL/GenBank/DDBJ databases">
        <title>Raineya orbicola gen. nov., sp. nov. a slightly thermophilic bacterium of the phylum Bacteroidetes and the description of Raineyaceae fam. nov.</title>
        <authorList>
            <person name="Albuquerque L."/>
            <person name="Polonia A.R.M."/>
            <person name="Barroso C."/>
            <person name="Froufe H.J.C."/>
            <person name="Lage O."/>
            <person name="Lobo-Da-Cunha A."/>
            <person name="Egas C."/>
            <person name="Da Costa M.S."/>
        </authorList>
    </citation>
    <scope>NUCLEOTIDE SEQUENCE [LARGE SCALE GENOMIC DNA]</scope>
    <source>
        <strain evidence="7 8">SPSPC-11</strain>
    </source>
</reference>
<dbReference type="EMBL" id="NKXO01000043">
    <property type="protein sequence ID" value="PKQ66730.1"/>
    <property type="molecule type" value="Genomic_DNA"/>
</dbReference>
<accession>A0A2N3I8W7</accession>
<evidence type="ECO:0000256" key="3">
    <source>
        <dbReference type="ARBA" id="ARBA00022729"/>
    </source>
</evidence>
<feature type="binding site" evidence="5">
    <location>
        <begin position="159"/>
        <end position="161"/>
    </location>
    <ligand>
        <name>substrate</name>
    </ligand>
</feature>